<comment type="caution">
    <text evidence="7">The sequence shown here is derived from an EMBL/GenBank/DDBJ whole genome shotgun (WGS) entry which is preliminary data.</text>
</comment>
<feature type="domain" description="FAD/NAD(P)-binding" evidence="5">
    <location>
        <begin position="3"/>
        <end position="295"/>
    </location>
</feature>
<dbReference type="RefSeq" id="WP_121792635.1">
    <property type="nucleotide sequence ID" value="NZ_RDBF01000001.1"/>
</dbReference>
<dbReference type="SUPFAM" id="SSF51905">
    <property type="entry name" value="FAD/NAD(P)-binding domain"/>
    <property type="match status" value="2"/>
</dbReference>
<feature type="domain" description="Reductase C-terminal" evidence="6">
    <location>
        <begin position="314"/>
        <end position="381"/>
    </location>
</feature>
<name>A0A3L8PPB0_9ACTN</name>
<keyword evidence="2" id="KW-0285">Flavoprotein</keyword>
<evidence type="ECO:0000256" key="2">
    <source>
        <dbReference type="ARBA" id="ARBA00022630"/>
    </source>
</evidence>
<dbReference type="PRINTS" id="PR00368">
    <property type="entry name" value="FADPNR"/>
</dbReference>
<evidence type="ECO:0000259" key="5">
    <source>
        <dbReference type="Pfam" id="PF07992"/>
    </source>
</evidence>
<dbReference type="GO" id="GO:0016651">
    <property type="term" value="F:oxidoreductase activity, acting on NAD(P)H"/>
    <property type="evidence" value="ECO:0007669"/>
    <property type="project" value="TreeGrafter"/>
</dbReference>
<dbReference type="InterPro" id="IPR028202">
    <property type="entry name" value="Reductase_C"/>
</dbReference>
<keyword evidence="8" id="KW-1185">Reference proteome</keyword>
<accession>A0A3L8PPB0</accession>
<keyword evidence="4" id="KW-0560">Oxidoreductase</keyword>
<evidence type="ECO:0000256" key="3">
    <source>
        <dbReference type="ARBA" id="ARBA00022827"/>
    </source>
</evidence>
<dbReference type="OrthoDB" id="3568330at2"/>
<dbReference type="Gene3D" id="3.50.50.60">
    <property type="entry name" value="FAD/NAD(P)-binding domain"/>
    <property type="match status" value="2"/>
</dbReference>
<proteinExistence type="predicted"/>
<reference evidence="7 8" key="1">
    <citation type="submission" date="2018-10" db="EMBL/GenBank/DDBJ databases">
        <title>Aeromicrobium sp. 9W16Y-2 whole genome shotgun sequence.</title>
        <authorList>
            <person name="Li F."/>
        </authorList>
    </citation>
    <scope>NUCLEOTIDE SEQUENCE [LARGE SCALE GENOMIC DNA]</scope>
    <source>
        <strain evidence="7 8">9W16Y-2</strain>
    </source>
</reference>
<keyword evidence="3" id="KW-0274">FAD</keyword>
<dbReference type="Pfam" id="PF14759">
    <property type="entry name" value="Reductase_C"/>
    <property type="match status" value="1"/>
</dbReference>
<evidence type="ECO:0000256" key="4">
    <source>
        <dbReference type="ARBA" id="ARBA00023002"/>
    </source>
</evidence>
<dbReference type="SUPFAM" id="SSF55424">
    <property type="entry name" value="FAD/NAD-linked reductases, dimerisation (C-terminal) domain"/>
    <property type="match status" value="1"/>
</dbReference>
<dbReference type="InterPro" id="IPR036188">
    <property type="entry name" value="FAD/NAD-bd_sf"/>
</dbReference>
<dbReference type="InterPro" id="IPR016156">
    <property type="entry name" value="FAD/NAD-linked_Rdtase_dimer_sf"/>
</dbReference>
<dbReference type="GO" id="GO:0005737">
    <property type="term" value="C:cytoplasm"/>
    <property type="evidence" value="ECO:0007669"/>
    <property type="project" value="TreeGrafter"/>
</dbReference>
<evidence type="ECO:0000313" key="8">
    <source>
        <dbReference type="Proteomes" id="UP000282515"/>
    </source>
</evidence>
<dbReference type="EMBL" id="RDBF01000001">
    <property type="protein sequence ID" value="RLV57226.1"/>
    <property type="molecule type" value="Genomic_DNA"/>
</dbReference>
<dbReference type="InterPro" id="IPR050446">
    <property type="entry name" value="FAD-oxidoreductase/Apoptosis"/>
</dbReference>
<dbReference type="Proteomes" id="UP000282515">
    <property type="component" value="Unassembled WGS sequence"/>
</dbReference>
<dbReference type="PRINTS" id="PR00469">
    <property type="entry name" value="PNDRDTASEII"/>
</dbReference>
<organism evidence="7 8">
    <name type="scientific">Aeromicrobium phragmitis</name>
    <dbReference type="NCBI Taxonomy" id="2478914"/>
    <lineage>
        <taxon>Bacteria</taxon>
        <taxon>Bacillati</taxon>
        <taxon>Actinomycetota</taxon>
        <taxon>Actinomycetes</taxon>
        <taxon>Propionibacteriales</taxon>
        <taxon>Nocardioidaceae</taxon>
        <taxon>Aeromicrobium</taxon>
    </lineage>
</organism>
<dbReference type="AlphaFoldDB" id="A0A3L8PPB0"/>
<dbReference type="PANTHER" id="PTHR43557">
    <property type="entry name" value="APOPTOSIS-INDUCING FACTOR 1"/>
    <property type="match status" value="1"/>
</dbReference>
<dbReference type="Gene3D" id="3.30.390.30">
    <property type="match status" value="1"/>
</dbReference>
<gene>
    <name evidence="7" type="ORF">D9V41_00810</name>
</gene>
<evidence type="ECO:0000313" key="7">
    <source>
        <dbReference type="EMBL" id="RLV57226.1"/>
    </source>
</evidence>
<sequence length="383" mass="41068">MERIVVVGGSLAAVHAIEALRDGAFTGEIVLVGAERHLPYDRPPLSKEALRGEPMPSPLRDPEWYAEAGIRLELGTAARALDTDARVVILEDDRAISYDGLVIATGAAPRRLSAGNDHVHFLRTVDDAAVLRERLHSAKHVAVIGGGFIGLEVAATVTELGLRSTVVEVAPVPLARDLGDDVGSWLAEFHREHGVELVTGRLAVDVEPVADRYRVWLGDGSAVVADLVVAAVGARPEVDWLRSSGLGIADGVLCDRTLRASAPDVVAAGDVMRWYHPLFDESIRVEHWKNAVDQGRHAAAVLLGSDEPFAPVPYFWSDQFGASLRFVGRAHAADDVQILDRAADRLVVGYGRQGAQIGALCVNAARELAHHRSAILSRAPLSV</sequence>
<dbReference type="Pfam" id="PF07992">
    <property type="entry name" value="Pyr_redox_2"/>
    <property type="match status" value="1"/>
</dbReference>
<dbReference type="PANTHER" id="PTHR43557:SF2">
    <property type="entry name" value="RIESKE DOMAIN-CONTAINING PROTEIN-RELATED"/>
    <property type="match status" value="1"/>
</dbReference>
<evidence type="ECO:0000256" key="1">
    <source>
        <dbReference type="ARBA" id="ARBA00001974"/>
    </source>
</evidence>
<dbReference type="InterPro" id="IPR023753">
    <property type="entry name" value="FAD/NAD-binding_dom"/>
</dbReference>
<evidence type="ECO:0000259" key="6">
    <source>
        <dbReference type="Pfam" id="PF14759"/>
    </source>
</evidence>
<protein>
    <submittedName>
        <fullName evidence="7">FAD-dependent oxidoreductase</fullName>
    </submittedName>
</protein>
<comment type="cofactor">
    <cofactor evidence="1">
        <name>FAD</name>
        <dbReference type="ChEBI" id="CHEBI:57692"/>
    </cofactor>
</comment>